<evidence type="ECO:0000259" key="1">
    <source>
        <dbReference type="Pfam" id="PF00498"/>
    </source>
</evidence>
<dbReference type="InterPro" id="IPR000253">
    <property type="entry name" value="FHA_dom"/>
</dbReference>
<dbReference type="EMBL" id="CP116669">
    <property type="protein sequence ID" value="WCH98591.1"/>
    <property type="molecule type" value="Genomic_DNA"/>
</dbReference>
<proteinExistence type="predicted"/>
<evidence type="ECO:0000313" key="3">
    <source>
        <dbReference type="Proteomes" id="UP001214301"/>
    </source>
</evidence>
<organism evidence="2 3">
    <name type="scientific">Pseudomonas capeferrum</name>
    <dbReference type="NCBI Taxonomy" id="1495066"/>
    <lineage>
        <taxon>Bacteria</taxon>
        <taxon>Pseudomonadati</taxon>
        <taxon>Pseudomonadota</taxon>
        <taxon>Gammaproteobacteria</taxon>
        <taxon>Pseudomonadales</taxon>
        <taxon>Pseudomonadaceae</taxon>
        <taxon>Pseudomonas</taxon>
    </lineage>
</organism>
<gene>
    <name evidence="2" type="ORF">PMC74_17645</name>
</gene>
<accession>A0ABY7R4S6</accession>
<dbReference type="Pfam" id="PF00498">
    <property type="entry name" value="FHA"/>
    <property type="match status" value="1"/>
</dbReference>
<dbReference type="Proteomes" id="UP001214301">
    <property type="component" value="Chromosome"/>
</dbReference>
<dbReference type="InterPro" id="IPR008984">
    <property type="entry name" value="SMAD_FHA_dom_sf"/>
</dbReference>
<protein>
    <submittedName>
        <fullName evidence="2">FHA domain-containing protein</fullName>
    </submittedName>
</protein>
<keyword evidence="3" id="KW-1185">Reference proteome</keyword>
<dbReference type="CDD" id="cd00060">
    <property type="entry name" value="FHA"/>
    <property type="match status" value="1"/>
</dbReference>
<sequence>MSTHVLSPSLTLAVLNPETLLHGSEPQHRFDKTGGTLGTQATWRLHDREARILPVHCEIRWHEGHFCLVDHSSSSFMNGSDTALLSGALIRLRHNDRLQIGDYQIAIRLGNEHEVEERPELHSDNNPLSALQTTQRLCPLQVLGEPATDVLSLFRPSEPVHTDELDPQAYLDRVARSRIDPTIAEIFGREMR</sequence>
<dbReference type="RefSeq" id="WP_047581194.1">
    <property type="nucleotide sequence ID" value="NZ_CP116669.1"/>
</dbReference>
<name>A0ABY7R4S6_9PSED</name>
<dbReference type="Gene3D" id="2.60.200.20">
    <property type="match status" value="1"/>
</dbReference>
<feature type="domain" description="FHA" evidence="1">
    <location>
        <begin position="42"/>
        <end position="101"/>
    </location>
</feature>
<reference evidence="2 3" key="1">
    <citation type="journal article" date="2020" name="Front. Microbiol.">
        <title>Toward Biorecycling: Isolation of a Soil Bacterium That Grows on a Polyurethane Oligomer and Monomer.</title>
        <authorList>
            <person name="Espinosa M.J.C."/>
            <person name="Blanco A.C."/>
            <person name="Schmidgall T."/>
            <person name="Atanasoff-Kardjalieff A.K."/>
            <person name="Kappelmeyer U."/>
            <person name="Tischler D."/>
            <person name="Pieper D.H."/>
            <person name="Heipieper H.J."/>
            <person name="Eberlein C."/>
        </authorList>
    </citation>
    <scope>NUCLEOTIDE SEQUENCE [LARGE SCALE GENOMIC DNA]</scope>
    <source>
        <strain evidence="2 3">TDA1</strain>
    </source>
</reference>
<evidence type="ECO:0000313" key="2">
    <source>
        <dbReference type="EMBL" id="WCH98591.1"/>
    </source>
</evidence>
<dbReference type="SUPFAM" id="SSF49879">
    <property type="entry name" value="SMAD/FHA domain"/>
    <property type="match status" value="1"/>
</dbReference>